<keyword evidence="2" id="KW-1185">Reference proteome</keyword>
<dbReference type="AlphaFoldDB" id="A0A840ZNV0"/>
<sequence>MAMRITDQNDIDVTTLRAELEEARRIQEQCLASGVNHSDWMEGAFKGADLAFGYWKEGPTVTRGLLKGEKRLEAIAGGKEAAQLRVLRVSCREAAEAEAMYRVWGDGRAAA</sequence>
<proteinExistence type="predicted"/>
<gene>
    <name evidence="1" type="ORF">HNR00_003153</name>
</gene>
<accession>A0A840ZNV0</accession>
<evidence type="ECO:0000313" key="1">
    <source>
        <dbReference type="EMBL" id="MBB5758433.1"/>
    </source>
</evidence>
<dbReference type="RefSeq" id="WP_183570865.1">
    <property type="nucleotide sequence ID" value="NZ_JACHOP010000013.1"/>
</dbReference>
<protein>
    <submittedName>
        <fullName evidence="1">Uncharacterized protein</fullName>
    </submittedName>
</protein>
<reference evidence="1 2" key="1">
    <citation type="submission" date="2020-08" db="EMBL/GenBank/DDBJ databases">
        <title>Genomic Encyclopedia of Type Strains, Phase IV (KMG-IV): sequencing the most valuable type-strain genomes for metagenomic binning, comparative biology and taxonomic classification.</title>
        <authorList>
            <person name="Goeker M."/>
        </authorList>
    </citation>
    <scope>NUCLEOTIDE SEQUENCE [LARGE SCALE GENOMIC DNA]</scope>
    <source>
        <strain evidence="1 2">DSM 2163</strain>
    </source>
</reference>
<name>A0A840ZNV0_9HYPH</name>
<evidence type="ECO:0000313" key="2">
    <source>
        <dbReference type="Proteomes" id="UP000583454"/>
    </source>
</evidence>
<comment type="caution">
    <text evidence="1">The sequence shown here is derived from an EMBL/GenBank/DDBJ whole genome shotgun (WGS) entry which is preliminary data.</text>
</comment>
<dbReference type="Proteomes" id="UP000583454">
    <property type="component" value="Unassembled WGS sequence"/>
</dbReference>
<dbReference type="EMBL" id="JACHOP010000013">
    <property type="protein sequence ID" value="MBB5758433.1"/>
    <property type="molecule type" value="Genomic_DNA"/>
</dbReference>
<organism evidence="1 2">
    <name type="scientific">Methylorubrum rhodinum</name>
    <dbReference type="NCBI Taxonomy" id="29428"/>
    <lineage>
        <taxon>Bacteria</taxon>
        <taxon>Pseudomonadati</taxon>
        <taxon>Pseudomonadota</taxon>
        <taxon>Alphaproteobacteria</taxon>
        <taxon>Hyphomicrobiales</taxon>
        <taxon>Methylobacteriaceae</taxon>
        <taxon>Methylorubrum</taxon>
    </lineage>
</organism>